<keyword evidence="4" id="KW-1185">Reference proteome</keyword>
<dbReference type="AlphaFoldDB" id="A0A4C1SE01"/>
<dbReference type="GO" id="GO:0004523">
    <property type="term" value="F:RNA-DNA hybrid ribonuclease activity"/>
    <property type="evidence" value="ECO:0007669"/>
    <property type="project" value="InterPro"/>
</dbReference>
<dbReference type="InterPro" id="IPR043502">
    <property type="entry name" value="DNA/RNA_pol_sf"/>
</dbReference>
<dbReference type="Pfam" id="PF00075">
    <property type="entry name" value="RNase_H"/>
    <property type="match status" value="1"/>
</dbReference>
<dbReference type="Gene3D" id="3.30.420.10">
    <property type="entry name" value="Ribonuclease H-like superfamily/Ribonuclease H"/>
    <property type="match status" value="1"/>
</dbReference>
<dbReference type="STRING" id="151549.A0A4C1SE01"/>
<proteinExistence type="predicted"/>
<sequence>MRLAKRGDDIVLVQEPWTNHGTILGLAAKGYKLLYATDTGNNKIRSCTLAKKHISIFILSDYSDGDTVTTMIEEEGTTMWILSSYMAHDQVEPPPGTMVAKAANAARMKGIPYIIGADANAHHQLWGSLDTNRRGEDIIDFVLINNLVILNKGSVPTFVTSNRREVLDITLVSMDIAHSACHGTSVQGVIQTRNCRPPWWTAEIAELRQKCRRLFNEAKRTGNWTLYKASTNKFKNLTRNAKRRSWRDFCGNVRDISETSRLRKILAKQPTVPSFIRKADGSWSTSCRESLEQLIDTHFPGNRSVTMGETSLLSYDRGTDCMPITEDMLRWAITSFYPYKSPGPDGIIPADLQHNMDVIIPWLLEIYGACFFWSYIPAEWIRSNVTFIPKGGRSSHMEAKDYRPISLTSFLLKTLERIMDLHLRSTIDDSYLSPSQHAYTKGRSVETALHSLVGHIEKANHYGNFTMVAFMDIEGAFNNVDPMAVVGALEQLGVDQSTVQLISRMLMRRTITSRIGATSVTREVCRGTPQGGVLSPLLWNVVVNRLLMNLDFLLIKTVAYADDVAIAVSGGHPESMARQLEYALRIVSDWGQHCGLRVNPAKTELVLFGRKYKVPPFAPPKLDGVLLALANRAKFLGVIFDSRLTWKENIRARAAKAISAIYVCKRAIGRTWGLRPNGVLWLYEMVVKPILFYGVTVWWQALDPVSNRLLFERVARTVAILTTGAMRTTPTKALFAILNWLPVDLTARQLAARTALRLCATGMWNPRPWGHASILENAGVRDVIPDLIDYCTPKPFLTRRFITSIWDEVLWTLHPYVYIRMDPGLTDGCSVLQAEISAIRRAAKWLMFYRILGTDILIITDSQAAIKSLTGMYTTSSLVQECRASLNEMARHTNVTLKWVRGHGSDHGNNTADELARRGTTLSEEDITPFCGLPLCMLEAF</sequence>
<comment type="caution">
    <text evidence="3">The sequence shown here is derived from an EMBL/GenBank/DDBJ whole genome shotgun (WGS) entry which is preliminary data.</text>
</comment>
<reference evidence="3 4" key="1">
    <citation type="journal article" date="2019" name="Commun. Biol.">
        <title>The bagworm genome reveals a unique fibroin gene that provides high tensile strength.</title>
        <authorList>
            <person name="Kono N."/>
            <person name="Nakamura H."/>
            <person name="Ohtoshi R."/>
            <person name="Tomita M."/>
            <person name="Numata K."/>
            <person name="Arakawa K."/>
        </authorList>
    </citation>
    <scope>NUCLEOTIDE SEQUENCE [LARGE SCALE GENOMIC DNA]</scope>
</reference>
<protein>
    <submittedName>
        <fullName evidence="3">Retrovirus-related Pol polyprotein from type-1 retrotransposable element R1</fullName>
    </submittedName>
</protein>
<evidence type="ECO:0000259" key="2">
    <source>
        <dbReference type="PROSITE" id="PS50879"/>
    </source>
</evidence>
<dbReference type="InterPro" id="IPR036397">
    <property type="entry name" value="RNaseH_sf"/>
</dbReference>
<dbReference type="PROSITE" id="PS50878">
    <property type="entry name" value="RT_POL"/>
    <property type="match status" value="1"/>
</dbReference>
<name>A0A4C1SE01_EUMVA</name>
<dbReference type="PROSITE" id="PS50879">
    <property type="entry name" value="RNASE_H_1"/>
    <property type="match status" value="1"/>
</dbReference>
<dbReference type="InterPro" id="IPR002156">
    <property type="entry name" value="RNaseH_domain"/>
</dbReference>
<dbReference type="Proteomes" id="UP000299102">
    <property type="component" value="Unassembled WGS sequence"/>
</dbReference>
<evidence type="ECO:0000313" key="4">
    <source>
        <dbReference type="Proteomes" id="UP000299102"/>
    </source>
</evidence>
<dbReference type="Gene3D" id="3.60.10.10">
    <property type="entry name" value="Endonuclease/exonuclease/phosphatase"/>
    <property type="match status" value="1"/>
</dbReference>
<evidence type="ECO:0000259" key="1">
    <source>
        <dbReference type="PROSITE" id="PS50878"/>
    </source>
</evidence>
<dbReference type="Pfam" id="PF00078">
    <property type="entry name" value="RVT_1"/>
    <property type="match status" value="1"/>
</dbReference>
<dbReference type="OrthoDB" id="5419617at2759"/>
<evidence type="ECO:0000313" key="3">
    <source>
        <dbReference type="EMBL" id="GBP00096.1"/>
    </source>
</evidence>
<dbReference type="EMBL" id="BGZK01003333">
    <property type="protein sequence ID" value="GBP00096.1"/>
    <property type="molecule type" value="Genomic_DNA"/>
</dbReference>
<dbReference type="InterPro" id="IPR012337">
    <property type="entry name" value="RNaseH-like_sf"/>
</dbReference>
<dbReference type="GO" id="GO:0042575">
    <property type="term" value="C:DNA polymerase complex"/>
    <property type="evidence" value="ECO:0007669"/>
    <property type="project" value="UniProtKB-ARBA"/>
</dbReference>
<dbReference type="InterPro" id="IPR005135">
    <property type="entry name" value="Endo/exonuclease/phosphatase"/>
</dbReference>
<dbReference type="PANTHER" id="PTHR36688:SF1">
    <property type="entry name" value="ENDONUCLEASE_EXONUCLEASE_PHOSPHATASE DOMAIN-CONTAINING PROTEIN"/>
    <property type="match status" value="1"/>
</dbReference>
<dbReference type="SUPFAM" id="SSF56672">
    <property type="entry name" value="DNA/RNA polymerases"/>
    <property type="match status" value="1"/>
</dbReference>
<organism evidence="3 4">
    <name type="scientific">Eumeta variegata</name>
    <name type="common">Bagworm moth</name>
    <name type="synonym">Eumeta japonica</name>
    <dbReference type="NCBI Taxonomy" id="151549"/>
    <lineage>
        <taxon>Eukaryota</taxon>
        <taxon>Metazoa</taxon>
        <taxon>Ecdysozoa</taxon>
        <taxon>Arthropoda</taxon>
        <taxon>Hexapoda</taxon>
        <taxon>Insecta</taxon>
        <taxon>Pterygota</taxon>
        <taxon>Neoptera</taxon>
        <taxon>Endopterygota</taxon>
        <taxon>Lepidoptera</taxon>
        <taxon>Glossata</taxon>
        <taxon>Ditrysia</taxon>
        <taxon>Tineoidea</taxon>
        <taxon>Psychidae</taxon>
        <taxon>Oiketicinae</taxon>
        <taxon>Eumeta</taxon>
    </lineage>
</organism>
<dbReference type="InterPro" id="IPR000477">
    <property type="entry name" value="RT_dom"/>
</dbReference>
<dbReference type="Pfam" id="PF14529">
    <property type="entry name" value="Exo_endo_phos_2"/>
    <property type="match status" value="1"/>
</dbReference>
<dbReference type="SUPFAM" id="SSF56219">
    <property type="entry name" value="DNase I-like"/>
    <property type="match status" value="1"/>
</dbReference>
<dbReference type="CDD" id="cd01650">
    <property type="entry name" value="RT_nLTR_like"/>
    <property type="match status" value="1"/>
</dbReference>
<dbReference type="CDD" id="cd09276">
    <property type="entry name" value="Rnase_HI_RT_non_LTR"/>
    <property type="match status" value="1"/>
</dbReference>
<gene>
    <name evidence="3" type="ORF">EVAR_91129_1</name>
</gene>
<dbReference type="InterPro" id="IPR052560">
    <property type="entry name" value="RdDP_mobile_element"/>
</dbReference>
<dbReference type="PANTHER" id="PTHR36688">
    <property type="entry name" value="ENDO/EXONUCLEASE/PHOSPHATASE DOMAIN-CONTAINING PROTEIN"/>
    <property type="match status" value="1"/>
</dbReference>
<accession>A0A4C1SE01</accession>
<dbReference type="InterPro" id="IPR036691">
    <property type="entry name" value="Endo/exonu/phosph_ase_sf"/>
</dbReference>
<dbReference type="GO" id="GO:0003676">
    <property type="term" value="F:nucleic acid binding"/>
    <property type="evidence" value="ECO:0007669"/>
    <property type="project" value="InterPro"/>
</dbReference>
<feature type="domain" description="Reverse transcriptase" evidence="1">
    <location>
        <begin position="369"/>
        <end position="640"/>
    </location>
</feature>
<dbReference type="SUPFAM" id="SSF53098">
    <property type="entry name" value="Ribonuclease H-like"/>
    <property type="match status" value="1"/>
</dbReference>
<dbReference type="GO" id="GO:0071897">
    <property type="term" value="P:DNA biosynthetic process"/>
    <property type="evidence" value="ECO:0007669"/>
    <property type="project" value="UniProtKB-ARBA"/>
</dbReference>
<feature type="domain" description="RNase H type-1" evidence="2">
    <location>
        <begin position="714"/>
        <end position="921"/>
    </location>
</feature>